<comment type="caution">
    <text evidence="10">The sequence shown here is derived from an EMBL/GenBank/DDBJ whole genome shotgun (WGS) entry which is preliminary data.</text>
</comment>
<evidence type="ECO:0000256" key="1">
    <source>
        <dbReference type="ARBA" id="ARBA00004496"/>
    </source>
</evidence>
<organism evidence="10 11">
    <name type="scientific">Sinomicrobium pectinilyticum</name>
    <dbReference type="NCBI Taxonomy" id="1084421"/>
    <lineage>
        <taxon>Bacteria</taxon>
        <taxon>Pseudomonadati</taxon>
        <taxon>Bacteroidota</taxon>
        <taxon>Flavobacteriia</taxon>
        <taxon>Flavobacteriales</taxon>
        <taxon>Flavobacteriaceae</taxon>
        <taxon>Sinomicrobium</taxon>
    </lineage>
</organism>
<evidence type="ECO:0000256" key="3">
    <source>
        <dbReference type="ARBA" id="ARBA00022598"/>
    </source>
</evidence>
<protein>
    <recommendedName>
        <fullName evidence="8">tRNA(Ile)-lysidine synthase</fullName>
        <ecNumber evidence="8">6.3.4.19</ecNumber>
    </recommendedName>
    <alternativeName>
        <fullName evidence="8">tRNA(Ile)-2-lysyl-cytidine synthase</fullName>
    </alternativeName>
    <alternativeName>
        <fullName evidence="8">tRNA(Ile)-lysidine synthetase</fullName>
    </alternativeName>
</protein>
<dbReference type="NCBIfam" id="TIGR02433">
    <property type="entry name" value="lysidine_TilS_C"/>
    <property type="match status" value="1"/>
</dbReference>
<dbReference type="GO" id="GO:0032267">
    <property type="term" value="F:tRNA(Ile)-lysidine synthase activity"/>
    <property type="evidence" value="ECO:0007669"/>
    <property type="project" value="UniProtKB-EC"/>
</dbReference>
<dbReference type="Proteomes" id="UP000267469">
    <property type="component" value="Unassembled WGS sequence"/>
</dbReference>
<dbReference type="NCBIfam" id="TIGR02432">
    <property type="entry name" value="lysidine_TilS_N"/>
    <property type="match status" value="1"/>
</dbReference>
<dbReference type="InterPro" id="IPR011063">
    <property type="entry name" value="TilS/TtcA_N"/>
</dbReference>
<dbReference type="Pfam" id="PF11734">
    <property type="entry name" value="TilS_C"/>
    <property type="match status" value="1"/>
</dbReference>
<dbReference type="InterPro" id="IPR012094">
    <property type="entry name" value="tRNA_Ile_lys_synt"/>
</dbReference>
<proteinExistence type="inferred from homology"/>
<keyword evidence="5 8" id="KW-0547">Nucleotide-binding</keyword>
<dbReference type="GO" id="GO:0005737">
    <property type="term" value="C:cytoplasm"/>
    <property type="evidence" value="ECO:0007669"/>
    <property type="project" value="UniProtKB-SubCell"/>
</dbReference>
<evidence type="ECO:0000256" key="5">
    <source>
        <dbReference type="ARBA" id="ARBA00022741"/>
    </source>
</evidence>
<keyword evidence="6 8" id="KW-0067">ATP-binding</keyword>
<keyword evidence="4 8" id="KW-0819">tRNA processing</keyword>
<dbReference type="OrthoDB" id="9807403at2"/>
<comment type="catalytic activity">
    <reaction evidence="7 8">
        <text>cytidine(34) in tRNA(Ile2) + L-lysine + ATP = lysidine(34) in tRNA(Ile2) + AMP + diphosphate + H(+)</text>
        <dbReference type="Rhea" id="RHEA:43744"/>
        <dbReference type="Rhea" id="RHEA-COMP:10625"/>
        <dbReference type="Rhea" id="RHEA-COMP:10670"/>
        <dbReference type="ChEBI" id="CHEBI:15378"/>
        <dbReference type="ChEBI" id="CHEBI:30616"/>
        <dbReference type="ChEBI" id="CHEBI:32551"/>
        <dbReference type="ChEBI" id="CHEBI:33019"/>
        <dbReference type="ChEBI" id="CHEBI:82748"/>
        <dbReference type="ChEBI" id="CHEBI:83665"/>
        <dbReference type="ChEBI" id="CHEBI:456215"/>
        <dbReference type="EC" id="6.3.4.19"/>
    </reaction>
</comment>
<evidence type="ECO:0000313" key="11">
    <source>
        <dbReference type="Proteomes" id="UP000267469"/>
    </source>
</evidence>
<gene>
    <name evidence="8 10" type="primary">tilS</name>
    <name evidence="10" type="ORF">ED312_17425</name>
</gene>
<evidence type="ECO:0000256" key="7">
    <source>
        <dbReference type="ARBA" id="ARBA00048539"/>
    </source>
</evidence>
<dbReference type="RefSeq" id="WP_123217342.1">
    <property type="nucleotide sequence ID" value="NZ_RJTM01000116.1"/>
</dbReference>
<reference evidence="10 11" key="1">
    <citation type="submission" date="2018-10" db="EMBL/GenBank/DDBJ databases">
        <title>Sinomicrobium pectinilyticum sp. nov., a pectinase-producing bacterium isolated from alkaline and saline soil, and emended description of the genus Sinomicrobium.</title>
        <authorList>
            <person name="Cheng B."/>
            <person name="Li C."/>
            <person name="Lai Q."/>
            <person name="Du M."/>
            <person name="Shao Z."/>
            <person name="Xu P."/>
            <person name="Yang C."/>
        </authorList>
    </citation>
    <scope>NUCLEOTIDE SEQUENCE [LARGE SCALE GENOMIC DNA]</scope>
    <source>
        <strain evidence="10 11">5DNS001</strain>
    </source>
</reference>
<comment type="function">
    <text evidence="8">Ligates lysine onto the cytidine present at position 34 of the AUA codon-specific tRNA(Ile) that contains the anticodon CAU, in an ATP-dependent manner. Cytidine is converted to lysidine, thus changing the amino acid specificity of the tRNA from methionine to isoleucine.</text>
</comment>
<keyword evidence="2 8" id="KW-0963">Cytoplasm</keyword>
<feature type="binding site" evidence="8">
    <location>
        <begin position="26"/>
        <end position="31"/>
    </location>
    <ligand>
        <name>ATP</name>
        <dbReference type="ChEBI" id="CHEBI:30616"/>
    </ligand>
</feature>
<dbReference type="AlphaFoldDB" id="A0A3N0E348"/>
<name>A0A3N0E348_SINP1</name>
<evidence type="ECO:0000259" key="9">
    <source>
        <dbReference type="SMART" id="SM00977"/>
    </source>
</evidence>
<dbReference type="Gene3D" id="3.40.50.620">
    <property type="entry name" value="HUPs"/>
    <property type="match status" value="1"/>
</dbReference>
<evidence type="ECO:0000256" key="6">
    <source>
        <dbReference type="ARBA" id="ARBA00022840"/>
    </source>
</evidence>
<dbReference type="HAMAP" id="MF_01161">
    <property type="entry name" value="tRNA_Ile_lys_synt"/>
    <property type="match status" value="1"/>
</dbReference>
<dbReference type="InterPro" id="IPR012796">
    <property type="entry name" value="Lysidine-tRNA-synth_C"/>
</dbReference>
<dbReference type="SUPFAM" id="SSF52402">
    <property type="entry name" value="Adenine nucleotide alpha hydrolases-like"/>
    <property type="match status" value="1"/>
</dbReference>
<comment type="similarity">
    <text evidence="8">Belongs to the tRNA(Ile)-lysidine synthase family.</text>
</comment>
<dbReference type="GO" id="GO:0006400">
    <property type="term" value="P:tRNA modification"/>
    <property type="evidence" value="ECO:0007669"/>
    <property type="project" value="UniProtKB-UniRule"/>
</dbReference>
<dbReference type="PANTHER" id="PTHR43033">
    <property type="entry name" value="TRNA(ILE)-LYSIDINE SYNTHASE-RELATED"/>
    <property type="match status" value="1"/>
</dbReference>
<dbReference type="Pfam" id="PF01171">
    <property type="entry name" value="ATP_bind_3"/>
    <property type="match status" value="1"/>
</dbReference>
<evidence type="ECO:0000313" key="10">
    <source>
        <dbReference type="EMBL" id="RNL82257.1"/>
    </source>
</evidence>
<evidence type="ECO:0000256" key="2">
    <source>
        <dbReference type="ARBA" id="ARBA00022490"/>
    </source>
</evidence>
<dbReference type="PANTHER" id="PTHR43033:SF1">
    <property type="entry name" value="TRNA(ILE)-LYSIDINE SYNTHASE-RELATED"/>
    <property type="match status" value="1"/>
</dbReference>
<feature type="domain" description="Lysidine-tRNA(Ile) synthetase C-terminal" evidence="9">
    <location>
        <begin position="358"/>
        <end position="430"/>
    </location>
</feature>
<dbReference type="SMART" id="SM00977">
    <property type="entry name" value="TilS_C"/>
    <property type="match status" value="1"/>
</dbReference>
<dbReference type="InterPro" id="IPR014729">
    <property type="entry name" value="Rossmann-like_a/b/a_fold"/>
</dbReference>
<dbReference type="SUPFAM" id="SSF56037">
    <property type="entry name" value="PheT/TilS domain"/>
    <property type="match status" value="1"/>
</dbReference>
<dbReference type="EC" id="6.3.4.19" evidence="8"/>
<keyword evidence="3 8" id="KW-0436">Ligase</keyword>
<accession>A0A3N0E348</accession>
<evidence type="ECO:0000256" key="8">
    <source>
        <dbReference type="HAMAP-Rule" id="MF_01161"/>
    </source>
</evidence>
<sequence>MLRLFEEHIEKGFPYLKQARLLVAVSGGIDSVVLARLCHAAGLDMALAHCNFHLRGEESNEDEKFVRKLSEELGTEIYVAHFETGDYAREKGTSIQIAARELRYNWFDRLLNERKGAYLLTAHHADDSLETFLINLSRGTGIEGLSGIPPVNGKIVRPLLPFSREQLFGYLQENHWSWQEDSSNTDTKYLRNKIRHNIVPGLKTLSSDFLQQFGRTQKHLAECETILMKHVDELREHIMRKEGNRWIISVEELNRLHPQESYLYYLFKDFSFPVDEVRKLLHAMSGKQITSGKYVMLKDRGNLLIEPLKKEEDPFFIIDAGTEEIDSPVHLRFSETEIPGGPDKNTVKIDKDKLNYPLKLRKWEKGDYFYPLGMTNRKKLSKFFKDEKVSVLDKQNTWLLCSDDDIVWVVGHRLDNRYKVSPETVNTLYISGIF</sequence>
<dbReference type="EMBL" id="RJTM01000116">
    <property type="protein sequence ID" value="RNL82257.1"/>
    <property type="molecule type" value="Genomic_DNA"/>
</dbReference>
<evidence type="ECO:0000256" key="4">
    <source>
        <dbReference type="ARBA" id="ARBA00022694"/>
    </source>
</evidence>
<comment type="domain">
    <text evidence="8">The N-terminal region contains the highly conserved SGGXDS motif, predicted to be a P-loop motif involved in ATP binding.</text>
</comment>
<dbReference type="InterPro" id="IPR012795">
    <property type="entry name" value="tRNA_Ile_lys_synt_N"/>
</dbReference>
<dbReference type="CDD" id="cd01992">
    <property type="entry name" value="TilS_N"/>
    <property type="match status" value="1"/>
</dbReference>
<dbReference type="GO" id="GO:0005524">
    <property type="term" value="F:ATP binding"/>
    <property type="evidence" value="ECO:0007669"/>
    <property type="project" value="UniProtKB-UniRule"/>
</dbReference>
<keyword evidence="11" id="KW-1185">Reference proteome</keyword>
<comment type="subcellular location">
    <subcellularLocation>
        <location evidence="1 8">Cytoplasm</location>
    </subcellularLocation>
</comment>